<keyword evidence="3" id="KW-0804">Transcription</keyword>
<dbReference type="RefSeq" id="WP_308985001.1">
    <property type="nucleotide sequence ID" value="NZ_JARXIC010000012.1"/>
</dbReference>
<sequence>MSQKATIRIALLLGQDLGYSRRVLSGVLNYAESKQLSCSYHNGAPDVRIIPALEQWQPHGVIVHLSERILAERLQALSLPMVSVTHTLKNLPISHVDVDSVAVGQVAADYFLSQGLRSFAYYGSRHAVFSCNRERGFRERLEVLGYPVANLHADFLPQPPFSQDWTRMDRQTERWLQRLPKPVGILASNDIPARALCELCRNVGLRVPDEVAILGVDNDVSECRMSDPSLSSVELPAEQIGRDAMQLLLSQLGGGHAGGGVQRLLPPMGVIVRSSTDHRGTAEPLLQRALDYIERYADRGISVVDVCRHAGRSRRSMERRFQDYFQSTIYQRIQQVQLARAKRLLLESELSISVVADRAGFSSLRQLDRVFRKYETVSPSAYRKLL</sequence>
<dbReference type="PANTHER" id="PTHR30146">
    <property type="entry name" value="LACI-RELATED TRANSCRIPTIONAL REPRESSOR"/>
    <property type="match status" value="1"/>
</dbReference>
<evidence type="ECO:0000256" key="1">
    <source>
        <dbReference type="ARBA" id="ARBA00023015"/>
    </source>
</evidence>
<dbReference type="Pfam" id="PF12833">
    <property type="entry name" value="HTH_18"/>
    <property type="match status" value="1"/>
</dbReference>
<dbReference type="Proteomes" id="UP001243717">
    <property type="component" value="Unassembled WGS sequence"/>
</dbReference>
<dbReference type="SUPFAM" id="SSF46689">
    <property type="entry name" value="Homeodomain-like"/>
    <property type="match status" value="2"/>
</dbReference>
<dbReference type="GO" id="GO:0003677">
    <property type="term" value="F:DNA binding"/>
    <property type="evidence" value="ECO:0007669"/>
    <property type="project" value="UniProtKB-KW"/>
</dbReference>
<feature type="domain" description="HTH araC/xylS-type" evidence="4">
    <location>
        <begin position="287"/>
        <end position="385"/>
    </location>
</feature>
<evidence type="ECO:0000256" key="3">
    <source>
        <dbReference type="ARBA" id="ARBA00023163"/>
    </source>
</evidence>
<evidence type="ECO:0000259" key="4">
    <source>
        <dbReference type="PROSITE" id="PS01124"/>
    </source>
</evidence>
<dbReference type="InterPro" id="IPR046335">
    <property type="entry name" value="LacI/GalR-like_sensor"/>
</dbReference>
<accession>A0ABU1AI85</accession>
<dbReference type="Gene3D" id="1.10.10.60">
    <property type="entry name" value="Homeodomain-like"/>
    <property type="match status" value="1"/>
</dbReference>
<evidence type="ECO:0000313" key="5">
    <source>
        <dbReference type="EMBL" id="MDQ8194532.1"/>
    </source>
</evidence>
<keyword evidence="2 5" id="KW-0238">DNA-binding</keyword>
<dbReference type="PANTHER" id="PTHR30146:SF24">
    <property type="entry name" value="XYLOSE OPERON REGULATORY PROTEIN"/>
    <property type="match status" value="1"/>
</dbReference>
<dbReference type="InterPro" id="IPR028082">
    <property type="entry name" value="Peripla_BP_I"/>
</dbReference>
<dbReference type="Gene3D" id="3.40.50.2300">
    <property type="match status" value="2"/>
</dbReference>
<proteinExistence type="predicted"/>
<protein>
    <submittedName>
        <fullName evidence="5">DNA-binding transcriptional regulator</fullName>
    </submittedName>
</protein>
<keyword evidence="6" id="KW-1185">Reference proteome</keyword>
<name>A0ABU1AI85_9BACT</name>
<reference evidence="5 6" key="1">
    <citation type="submission" date="2023-04" db="EMBL/GenBank/DDBJ databases">
        <title>A novel bacteria isolated from coastal sediment.</title>
        <authorList>
            <person name="Liu X.-J."/>
            <person name="Du Z.-J."/>
        </authorList>
    </citation>
    <scope>NUCLEOTIDE SEQUENCE [LARGE SCALE GENOMIC DNA]</scope>
    <source>
        <strain evidence="5 6">SDUM461004</strain>
    </source>
</reference>
<evidence type="ECO:0000256" key="2">
    <source>
        <dbReference type="ARBA" id="ARBA00023125"/>
    </source>
</evidence>
<dbReference type="InterPro" id="IPR018060">
    <property type="entry name" value="HTH_AraC"/>
</dbReference>
<dbReference type="SMART" id="SM00342">
    <property type="entry name" value="HTH_ARAC"/>
    <property type="match status" value="1"/>
</dbReference>
<dbReference type="EMBL" id="JARXIC010000012">
    <property type="protein sequence ID" value="MDQ8194532.1"/>
    <property type="molecule type" value="Genomic_DNA"/>
</dbReference>
<dbReference type="InterPro" id="IPR009057">
    <property type="entry name" value="Homeodomain-like_sf"/>
</dbReference>
<keyword evidence="1" id="KW-0805">Transcription regulation</keyword>
<dbReference type="CDD" id="cd01543">
    <property type="entry name" value="PBP1_XylR"/>
    <property type="match status" value="1"/>
</dbReference>
<gene>
    <name evidence="5" type="ORF">QEH59_08850</name>
</gene>
<organism evidence="5 6">
    <name type="scientific">Thalassobacterium sedimentorum</name>
    <dbReference type="NCBI Taxonomy" id="3041258"/>
    <lineage>
        <taxon>Bacteria</taxon>
        <taxon>Pseudomonadati</taxon>
        <taxon>Verrucomicrobiota</taxon>
        <taxon>Opitutia</taxon>
        <taxon>Puniceicoccales</taxon>
        <taxon>Coraliomargaritaceae</taxon>
        <taxon>Thalassobacterium</taxon>
    </lineage>
</organism>
<comment type="caution">
    <text evidence="5">The sequence shown here is derived from an EMBL/GenBank/DDBJ whole genome shotgun (WGS) entry which is preliminary data.</text>
</comment>
<dbReference type="Pfam" id="PF13377">
    <property type="entry name" value="Peripla_BP_3"/>
    <property type="match status" value="1"/>
</dbReference>
<evidence type="ECO:0000313" key="6">
    <source>
        <dbReference type="Proteomes" id="UP001243717"/>
    </source>
</evidence>
<dbReference type="SUPFAM" id="SSF53822">
    <property type="entry name" value="Periplasmic binding protein-like I"/>
    <property type="match status" value="1"/>
</dbReference>
<dbReference type="PROSITE" id="PS01124">
    <property type="entry name" value="HTH_ARAC_FAMILY_2"/>
    <property type="match status" value="1"/>
</dbReference>